<keyword evidence="2" id="KW-1185">Reference proteome</keyword>
<sequence length="97" mass="11313">MRLDLLRNQEEGKMTKVTRSCVKAQQKQKQQYSSDKIRNFAIGQNIMVRDFRNVNVKAWAPAKVIKRTVLCQSDCKRMLGIIYRDTSPQKKIDCPPQ</sequence>
<gene>
    <name evidence="1" type="ORF">NQ315_014443</name>
</gene>
<dbReference type="EMBL" id="JANEYG010000420">
    <property type="protein sequence ID" value="KAJ8909757.1"/>
    <property type="molecule type" value="Genomic_DNA"/>
</dbReference>
<dbReference type="AlphaFoldDB" id="A0AAV8V6V4"/>
<proteinExistence type="predicted"/>
<name>A0AAV8V6V4_9CUCU</name>
<accession>A0AAV8V6V4</accession>
<protein>
    <submittedName>
        <fullName evidence="1">Uncharacterized protein</fullName>
    </submittedName>
</protein>
<comment type="caution">
    <text evidence="1">The sequence shown here is derived from an EMBL/GenBank/DDBJ whole genome shotgun (WGS) entry which is preliminary data.</text>
</comment>
<evidence type="ECO:0000313" key="2">
    <source>
        <dbReference type="Proteomes" id="UP001159042"/>
    </source>
</evidence>
<evidence type="ECO:0000313" key="1">
    <source>
        <dbReference type="EMBL" id="KAJ8909757.1"/>
    </source>
</evidence>
<reference evidence="1 2" key="1">
    <citation type="journal article" date="2023" name="Insect Mol. Biol.">
        <title>Genome sequencing provides insights into the evolution of gene families encoding plant cell wall-degrading enzymes in longhorned beetles.</title>
        <authorList>
            <person name="Shin N.R."/>
            <person name="Okamura Y."/>
            <person name="Kirsch R."/>
            <person name="Pauchet Y."/>
        </authorList>
    </citation>
    <scope>NUCLEOTIDE SEQUENCE [LARGE SCALE GENOMIC DNA]</scope>
    <source>
        <strain evidence="1">EAD_L_NR</strain>
    </source>
</reference>
<dbReference type="Proteomes" id="UP001159042">
    <property type="component" value="Unassembled WGS sequence"/>
</dbReference>
<organism evidence="1 2">
    <name type="scientific">Exocentrus adspersus</name>
    <dbReference type="NCBI Taxonomy" id="1586481"/>
    <lineage>
        <taxon>Eukaryota</taxon>
        <taxon>Metazoa</taxon>
        <taxon>Ecdysozoa</taxon>
        <taxon>Arthropoda</taxon>
        <taxon>Hexapoda</taxon>
        <taxon>Insecta</taxon>
        <taxon>Pterygota</taxon>
        <taxon>Neoptera</taxon>
        <taxon>Endopterygota</taxon>
        <taxon>Coleoptera</taxon>
        <taxon>Polyphaga</taxon>
        <taxon>Cucujiformia</taxon>
        <taxon>Chrysomeloidea</taxon>
        <taxon>Cerambycidae</taxon>
        <taxon>Lamiinae</taxon>
        <taxon>Acanthocinini</taxon>
        <taxon>Exocentrus</taxon>
    </lineage>
</organism>